<keyword evidence="1" id="KW-0812">Transmembrane</keyword>
<accession>A0A382EKU4</accession>
<proteinExistence type="predicted"/>
<feature type="non-terminal residue" evidence="2">
    <location>
        <position position="87"/>
    </location>
</feature>
<organism evidence="2">
    <name type="scientific">marine metagenome</name>
    <dbReference type="NCBI Taxonomy" id="408172"/>
    <lineage>
        <taxon>unclassified sequences</taxon>
        <taxon>metagenomes</taxon>
        <taxon>ecological metagenomes</taxon>
    </lineage>
</organism>
<keyword evidence="1" id="KW-1133">Transmembrane helix</keyword>
<sequence length="87" mass="10331">MLSSLINKYKYYFLITGLTLWLFRPTGNDFYIIFVLLYFISIFVNKPTLINDPPINIKAIKIIIYISLVLITTTLFMKFMSFGYHYL</sequence>
<reference evidence="2" key="1">
    <citation type="submission" date="2018-05" db="EMBL/GenBank/DDBJ databases">
        <authorList>
            <person name="Lanie J.A."/>
            <person name="Ng W.-L."/>
            <person name="Kazmierczak K.M."/>
            <person name="Andrzejewski T.M."/>
            <person name="Davidsen T.M."/>
            <person name="Wayne K.J."/>
            <person name="Tettelin H."/>
            <person name="Glass J.I."/>
            <person name="Rusch D."/>
            <person name="Podicherti R."/>
            <person name="Tsui H.-C.T."/>
            <person name="Winkler M.E."/>
        </authorList>
    </citation>
    <scope>NUCLEOTIDE SEQUENCE</scope>
</reference>
<dbReference type="EMBL" id="UINC01044711">
    <property type="protein sequence ID" value="SVB50533.1"/>
    <property type="molecule type" value="Genomic_DNA"/>
</dbReference>
<keyword evidence="1" id="KW-0472">Membrane</keyword>
<evidence type="ECO:0000313" key="2">
    <source>
        <dbReference type="EMBL" id="SVB50533.1"/>
    </source>
</evidence>
<dbReference type="AlphaFoldDB" id="A0A382EKU4"/>
<gene>
    <name evidence="2" type="ORF">METZ01_LOCUS203387</name>
</gene>
<name>A0A382EKU4_9ZZZZ</name>
<feature type="transmembrane region" description="Helical" evidence="1">
    <location>
        <begin position="30"/>
        <end position="50"/>
    </location>
</feature>
<protein>
    <submittedName>
        <fullName evidence="2">Uncharacterized protein</fullName>
    </submittedName>
</protein>
<feature type="transmembrane region" description="Helical" evidence="1">
    <location>
        <begin position="62"/>
        <end position="84"/>
    </location>
</feature>
<evidence type="ECO:0000256" key="1">
    <source>
        <dbReference type="SAM" id="Phobius"/>
    </source>
</evidence>